<protein>
    <submittedName>
        <fullName evidence="1">SMI1/KNR4 family protein</fullName>
    </submittedName>
</protein>
<dbReference type="EMBL" id="QJRO01000042">
    <property type="protein sequence ID" value="PYB72727.1"/>
    <property type="molecule type" value="Genomic_DNA"/>
</dbReference>
<dbReference type="RefSeq" id="WP_110704628.1">
    <property type="nucleotide sequence ID" value="NZ_CP151184.1"/>
</dbReference>
<comment type="caution">
    <text evidence="1">The sequence shown here is derived from an EMBL/GenBank/DDBJ whole genome shotgun (WGS) entry which is preliminary data.</text>
</comment>
<evidence type="ECO:0000313" key="1">
    <source>
        <dbReference type="EMBL" id="PYB72727.1"/>
    </source>
</evidence>
<accession>A0A2V4HV15</accession>
<dbReference type="AlphaFoldDB" id="A0A2V4HV15"/>
<reference evidence="1 2" key="1">
    <citation type="submission" date="2018-06" db="EMBL/GenBank/DDBJ databases">
        <title>Pseudomonas diversity within urban Lake Michigan freshwaters.</title>
        <authorList>
            <person name="Batrich M."/>
            <person name="Hatzopoulos T."/>
            <person name="Putonti C."/>
        </authorList>
    </citation>
    <scope>NUCLEOTIDE SEQUENCE [LARGE SCALE GENOMIC DNA]</scope>
    <source>
        <strain evidence="1 2">LBp-160603</strain>
    </source>
</reference>
<gene>
    <name evidence="1" type="ORF">DMX07_26135</name>
</gene>
<organism evidence="1 2">
    <name type="scientific">Pseudomonas soli</name>
    <dbReference type="NCBI Taxonomy" id="1306993"/>
    <lineage>
        <taxon>Bacteria</taxon>
        <taxon>Pseudomonadati</taxon>
        <taxon>Pseudomonadota</taxon>
        <taxon>Gammaproteobacteria</taxon>
        <taxon>Pseudomonadales</taxon>
        <taxon>Pseudomonadaceae</taxon>
        <taxon>Pseudomonas</taxon>
    </lineage>
</organism>
<evidence type="ECO:0000313" key="2">
    <source>
        <dbReference type="Proteomes" id="UP000247620"/>
    </source>
</evidence>
<proteinExistence type="predicted"/>
<name>A0A2V4HV15_9PSED</name>
<sequence>MNNKDFLADLFKDEQSVVNCVGYSERELDKISRLYDIRIEGQLKLFLSGMGKCDGGLIGDSQVQLYRTSWMVREHLLFQVDFFSQMQEAGHYGFLNKPFVFSLVSETQYYFLQTSLSDAVYHYDSNTDVVTEAGVDLLDFLKLLAAESKGALKVLVCGDLLRIM</sequence>
<dbReference type="Proteomes" id="UP000247620">
    <property type="component" value="Unassembled WGS sequence"/>
</dbReference>